<proteinExistence type="predicted"/>
<accession>A0A7Z2RLD4</accession>
<evidence type="ECO:0000313" key="3">
    <source>
        <dbReference type="Proteomes" id="UP000464718"/>
    </source>
</evidence>
<sequence>MKLLASLVLGISAVFSAFSAFFLNGGLYRTDTIQVGLVHKTNILTGEISLCRFDNGCQQFSTPQLFEGKSIISVYRRQYPQYNDLSNDQLAKALYKKLKSELNLTISEAEFIKIFTHVEQRT</sequence>
<dbReference type="EMBL" id="DACQKT010000029">
    <property type="protein sequence ID" value="HAS6680216.1"/>
    <property type="molecule type" value="Genomic_DNA"/>
</dbReference>
<name>A0A7Z2RLD4_VIBPH</name>
<dbReference type="AlphaFoldDB" id="A0A7Z2RLD4"/>
<evidence type="ECO:0000313" key="1">
    <source>
        <dbReference type="EMBL" id="HAS6680216.1"/>
    </source>
</evidence>
<dbReference type="EMBL" id="CP034298">
    <property type="protein sequence ID" value="QHH09760.1"/>
    <property type="molecule type" value="Genomic_DNA"/>
</dbReference>
<gene>
    <name evidence="2" type="ORF">EHC69_10475</name>
    <name evidence="1" type="ORF">I7278_25915</name>
</gene>
<protein>
    <submittedName>
        <fullName evidence="1">Uncharacterized protein</fullName>
    </submittedName>
</protein>
<reference evidence="1" key="3">
    <citation type="submission" date="2019-12" db="EMBL/GenBank/DDBJ databases">
        <authorList>
            <consortium name="NCBI Pathogen Detection Project"/>
        </authorList>
    </citation>
    <scope>NUCLEOTIDE SEQUENCE</scope>
    <source>
        <strain evidence="1">1930</strain>
    </source>
</reference>
<reference evidence="2 3" key="2">
    <citation type="submission" date="2018-12" db="EMBL/GenBank/DDBJ databases">
        <title>Genomic insights into the evolutionary origins and pathogenicity of five Vibrio parahaemolyticus strains isolated from the shrimp with acute hepatopancreatic necrosis disease (AHPND).</title>
        <authorList>
            <person name="Yang Q."/>
            <person name="Dong X."/>
            <person name="Xie G."/>
            <person name="Fu S."/>
            <person name="Zou P."/>
            <person name="Sun J."/>
            <person name="Wang Y."/>
            <person name="Huang J."/>
        </authorList>
    </citation>
    <scope>NUCLEOTIDE SEQUENCE [LARGE SCALE GENOMIC DNA]</scope>
    <source>
        <strain evidence="2 3">20160303005-1</strain>
    </source>
</reference>
<reference evidence="1" key="1">
    <citation type="journal article" date="2018" name="Genome Biol.">
        <title>SKESA: strategic k-mer extension for scrupulous assemblies.</title>
        <authorList>
            <person name="Souvorov A."/>
            <person name="Agarwala R."/>
            <person name="Lipman D.J."/>
        </authorList>
    </citation>
    <scope>NUCLEOTIDE SEQUENCE</scope>
    <source>
        <strain evidence="1">1930</strain>
    </source>
</reference>
<evidence type="ECO:0000313" key="2">
    <source>
        <dbReference type="EMBL" id="QHH09760.1"/>
    </source>
</evidence>
<organism evidence="1">
    <name type="scientific">Vibrio parahaemolyticus</name>
    <dbReference type="NCBI Taxonomy" id="670"/>
    <lineage>
        <taxon>Bacteria</taxon>
        <taxon>Pseudomonadati</taxon>
        <taxon>Pseudomonadota</taxon>
        <taxon>Gammaproteobacteria</taxon>
        <taxon>Vibrionales</taxon>
        <taxon>Vibrionaceae</taxon>
        <taxon>Vibrio</taxon>
    </lineage>
</organism>
<dbReference type="Proteomes" id="UP000464718">
    <property type="component" value="Chromosome i"/>
</dbReference>
<dbReference type="RefSeq" id="WP_114867643.1">
    <property type="nucleotide sequence ID" value="NZ_CP034298.1"/>
</dbReference>
<dbReference type="Proteomes" id="UP000856022">
    <property type="component" value="Unassembled WGS sequence"/>
</dbReference>